<evidence type="ECO:0000313" key="3">
    <source>
        <dbReference type="Proteomes" id="UP000593719"/>
    </source>
</evidence>
<dbReference type="Gene3D" id="3.30.310.70">
    <property type="entry name" value="TT1751-like domain"/>
    <property type="match status" value="1"/>
</dbReference>
<proteinExistence type="predicted"/>
<name>A0A7M1B479_9BACT</name>
<gene>
    <name evidence="2" type="ORF">FJR45_11530</name>
</gene>
<dbReference type="EMBL" id="CP041235">
    <property type="protein sequence ID" value="QOP44537.1"/>
    <property type="molecule type" value="Genomic_DNA"/>
</dbReference>
<dbReference type="InterPro" id="IPR035923">
    <property type="entry name" value="TT1751-like_sf"/>
</dbReference>
<reference evidence="2 3" key="1">
    <citation type="submission" date="2019-06" db="EMBL/GenBank/DDBJ databases">
        <title>Sulfurimonas gotlandica sp. nov., a chemoautotrophic and psychrotolerant epsilonproteobacterium isolated from a pelagic redoxcline, and an emended description of the genus Sulfurimonas.</title>
        <authorList>
            <person name="Wang S."/>
            <person name="Jiang L."/>
            <person name="Shao Z."/>
        </authorList>
    </citation>
    <scope>NUCLEOTIDE SEQUENCE [LARGE SCALE GENOMIC DNA]</scope>
    <source>
        <strain evidence="2 3">S2-6</strain>
    </source>
</reference>
<dbReference type="Pfam" id="PF03625">
    <property type="entry name" value="DUF302"/>
    <property type="match status" value="1"/>
</dbReference>
<dbReference type="SUPFAM" id="SSF103247">
    <property type="entry name" value="TT1751-like"/>
    <property type="match status" value="1"/>
</dbReference>
<dbReference type="AlphaFoldDB" id="A0A7M1B479"/>
<dbReference type="InterPro" id="IPR005180">
    <property type="entry name" value="DUF302"/>
</dbReference>
<evidence type="ECO:0000259" key="1">
    <source>
        <dbReference type="Pfam" id="PF03625"/>
    </source>
</evidence>
<sequence>MQNTKELNMKKILILCLLSLSLWSTALTNVYSVTYKGSIDTIEENILEHFKEVKLVVPWKLDILNEFKRKGLEKKFGKNFNTSHLSSVRTIVACNGKFGNMIINADPTMMAFCPIRITLIEKDGKTTVLYVRPTSAPKDSKAYPILKKLEKKVIKAIEDANDFENKS</sequence>
<dbReference type="CDD" id="cd14797">
    <property type="entry name" value="DUF302"/>
    <property type="match status" value="1"/>
</dbReference>
<evidence type="ECO:0000313" key="2">
    <source>
        <dbReference type="EMBL" id="QOP44537.1"/>
    </source>
</evidence>
<organism evidence="2 3">
    <name type="scientific">Sulfurimonas sediminis</name>
    <dbReference type="NCBI Taxonomy" id="2590020"/>
    <lineage>
        <taxon>Bacteria</taxon>
        <taxon>Pseudomonadati</taxon>
        <taxon>Campylobacterota</taxon>
        <taxon>Epsilonproteobacteria</taxon>
        <taxon>Campylobacterales</taxon>
        <taxon>Sulfurimonadaceae</taxon>
        <taxon>Sulfurimonas</taxon>
    </lineage>
</organism>
<accession>A0A7M1B479</accession>
<protein>
    <submittedName>
        <fullName evidence="2">DUF302 domain-containing protein</fullName>
    </submittedName>
</protein>
<dbReference type="Proteomes" id="UP000593719">
    <property type="component" value="Chromosome"/>
</dbReference>
<keyword evidence="3" id="KW-1185">Reference proteome</keyword>
<dbReference type="KEGG" id="ssei:FJR45_11530"/>
<feature type="domain" description="DUF302" evidence="1">
    <location>
        <begin position="70"/>
        <end position="133"/>
    </location>
</feature>